<evidence type="ECO:0000259" key="1">
    <source>
        <dbReference type="SMART" id="SM00256"/>
    </source>
</evidence>
<name>F8NPA2_SERL9</name>
<dbReference type="OrthoDB" id="2975812at2759"/>
<dbReference type="EMBL" id="GL945431">
    <property type="protein sequence ID" value="EGO27667.1"/>
    <property type="molecule type" value="Genomic_DNA"/>
</dbReference>
<proteinExistence type="predicted"/>
<dbReference type="SUPFAM" id="SSF81383">
    <property type="entry name" value="F-box domain"/>
    <property type="match status" value="1"/>
</dbReference>
<dbReference type="SUPFAM" id="SSF52047">
    <property type="entry name" value="RNI-like"/>
    <property type="match status" value="1"/>
</dbReference>
<reference evidence="2" key="1">
    <citation type="submission" date="2011-04" db="EMBL/GenBank/DDBJ databases">
        <title>Evolution of plant cell wall degrading machinery underlies the functional diversity of forest fungi.</title>
        <authorList>
            <consortium name="US DOE Joint Genome Institute (JGI-PGF)"/>
            <person name="Eastwood D.C."/>
            <person name="Floudas D."/>
            <person name="Binder M."/>
            <person name="Majcherczyk A."/>
            <person name="Schneider P."/>
            <person name="Aerts A."/>
            <person name="Asiegbu F.O."/>
            <person name="Baker S.E."/>
            <person name="Barry K."/>
            <person name="Bendiksby M."/>
            <person name="Blumentritt M."/>
            <person name="Coutinho P.M."/>
            <person name="Cullen D."/>
            <person name="Cullen D."/>
            <person name="Gathman A."/>
            <person name="Goodell B."/>
            <person name="Henrissat B."/>
            <person name="Ihrmark K."/>
            <person name="Kauserud H."/>
            <person name="Kohler A."/>
            <person name="LaButti K."/>
            <person name="Lapidus A."/>
            <person name="Lavin J.L."/>
            <person name="Lee Y.-H."/>
            <person name="Lindquist E."/>
            <person name="Lilly W."/>
            <person name="Lucas S."/>
            <person name="Morin E."/>
            <person name="Murat C."/>
            <person name="Oguiza J.A."/>
            <person name="Park J."/>
            <person name="Pisabarro A.G."/>
            <person name="Riley R."/>
            <person name="Rosling A."/>
            <person name="Salamov A."/>
            <person name="Schmidt O."/>
            <person name="Schmutz J."/>
            <person name="Skrede I."/>
            <person name="Stenlid J."/>
            <person name="Wiebenga A."/>
            <person name="Xie X."/>
            <person name="Kues U."/>
            <person name="Hibbett D.S."/>
            <person name="Hoffmeister D."/>
            <person name="Hogberg N."/>
            <person name="Martin F."/>
            <person name="Grigoriev I.V."/>
            <person name="Watkinson S.C."/>
        </authorList>
    </citation>
    <scope>NUCLEOTIDE SEQUENCE</scope>
    <source>
        <strain evidence="2">S7.9</strain>
    </source>
</reference>
<dbReference type="SMART" id="SM00256">
    <property type="entry name" value="FBOX"/>
    <property type="match status" value="1"/>
</dbReference>
<protein>
    <recommendedName>
        <fullName evidence="1">F-box domain-containing protein</fullName>
    </recommendedName>
</protein>
<dbReference type="Proteomes" id="UP000008064">
    <property type="component" value="Unassembled WGS sequence"/>
</dbReference>
<dbReference type="InterPro" id="IPR036047">
    <property type="entry name" value="F-box-like_dom_sf"/>
</dbReference>
<dbReference type="InterPro" id="IPR001810">
    <property type="entry name" value="F-box_dom"/>
</dbReference>
<dbReference type="HOGENOM" id="CLU_542016_0_0_1"/>
<accession>F8NPA2</accession>
<feature type="domain" description="F-box" evidence="1">
    <location>
        <begin position="16"/>
        <end position="56"/>
    </location>
</feature>
<gene>
    <name evidence="2" type="ORF">SERLADRAFT_413986</name>
</gene>
<dbReference type="InterPro" id="IPR032675">
    <property type="entry name" value="LRR_dom_sf"/>
</dbReference>
<evidence type="ECO:0000313" key="2">
    <source>
        <dbReference type="EMBL" id="EGO27667.1"/>
    </source>
</evidence>
<dbReference type="Gene3D" id="3.80.10.10">
    <property type="entry name" value="Ribonuclease Inhibitor"/>
    <property type="match status" value="1"/>
</dbReference>
<dbReference type="AlphaFoldDB" id="F8NPA2"/>
<dbReference type="KEGG" id="sla:SERLADRAFT_413986"/>
<dbReference type="CDD" id="cd09917">
    <property type="entry name" value="F-box_SF"/>
    <property type="match status" value="1"/>
</dbReference>
<organism>
    <name type="scientific">Serpula lacrymans var. lacrymans (strain S7.9)</name>
    <name type="common">Dry rot fungus</name>
    <dbReference type="NCBI Taxonomy" id="578457"/>
    <lineage>
        <taxon>Eukaryota</taxon>
        <taxon>Fungi</taxon>
        <taxon>Dikarya</taxon>
        <taxon>Basidiomycota</taxon>
        <taxon>Agaricomycotina</taxon>
        <taxon>Agaricomycetes</taxon>
        <taxon>Agaricomycetidae</taxon>
        <taxon>Boletales</taxon>
        <taxon>Coniophorineae</taxon>
        <taxon>Serpulaceae</taxon>
        <taxon>Serpula</taxon>
    </lineage>
</organism>
<sequence>MSHFEQLQPESYIFRLPTEIWQECWSYSSRNDLQRLVSVCRLFRQTCQKTLYRKLTYGGSDLFDLMLSLYEPDSWSFERLLKRFETMRTDPDGDDVRAMVHECHFVGLEDSRNLLSNEAFQIHYRNLPKVLETIQATTKAFVSLLSALPNIRILHLSWIDLDDEIWNILEALPNLDALVLNECQMAGGSERHMSLKTFNMSSSGIPNHLRLSTPLQILAPSRLTELTLEDEYCTGAVLSSLISLGTFHHLTHLAVHVEETTVDKFLTLLRAAPRLKTLKISGCHNISRYPHALPSDVVPLLTSYDGPLHLAHLFTTNRPVTDVKLRLSIPQGQNSINSLFLSDQIGSSMASLSRSTIGVKCLALSGITSSLDSLDAVTAYLPDLRELDVSFSRLPSFPLPLDEEIEGRYQRSTNVDGLKIGCGGPFSSIQQCLPKDHPVSIQHLVCLIADGHATLPAQIEVLRLRCDFTARPAAEGAGERLILEKLSELYPRVREVCVGTNLVWYRMGESWSSSAIRT</sequence>
<dbReference type="RefSeq" id="XP_007315758.1">
    <property type="nucleotide sequence ID" value="XM_007315696.1"/>
</dbReference>
<dbReference type="GeneID" id="18813210"/>